<protein>
    <submittedName>
        <fullName evidence="1">Uncharacterized protein</fullName>
    </submittedName>
</protein>
<dbReference type="KEGG" id="cpas:Clopa_4414"/>
<organism evidence="1 2">
    <name type="scientific">Clostridium pasteurianum BC1</name>
    <dbReference type="NCBI Taxonomy" id="86416"/>
    <lineage>
        <taxon>Bacteria</taxon>
        <taxon>Bacillati</taxon>
        <taxon>Bacillota</taxon>
        <taxon>Clostridia</taxon>
        <taxon>Eubacteriales</taxon>
        <taxon>Clostridiaceae</taxon>
        <taxon>Clostridium</taxon>
    </lineage>
</organism>
<evidence type="ECO:0000313" key="2">
    <source>
        <dbReference type="Proteomes" id="UP000013523"/>
    </source>
</evidence>
<dbReference type="OrthoDB" id="1905469at2"/>
<reference evidence="1 2" key="1">
    <citation type="submission" date="2012-01" db="EMBL/GenBank/DDBJ databases">
        <title>Complete sequence of chromosome of Clostridium pasteurianum BC1.</title>
        <authorList>
            <consortium name="US DOE Joint Genome Institute"/>
            <person name="Lucas S."/>
            <person name="Han J."/>
            <person name="Lapidus A."/>
            <person name="Cheng J.-F."/>
            <person name="Goodwin L."/>
            <person name="Pitluck S."/>
            <person name="Peters L."/>
            <person name="Mikhailova N."/>
            <person name="Teshima H."/>
            <person name="Detter J.C."/>
            <person name="Han C."/>
            <person name="Tapia R."/>
            <person name="Land M."/>
            <person name="Hauser L."/>
            <person name="Kyrpides N."/>
            <person name="Ivanova N."/>
            <person name="Pagani I."/>
            <person name="Dunn J."/>
            <person name="Taghavi S."/>
            <person name="Francis A."/>
            <person name="van der Lelie D."/>
            <person name="Woyke T."/>
        </authorList>
    </citation>
    <scope>NUCLEOTIDE SEQUENCE [LARGE SCALE GENOMIC DNA]</scope>
    <source>
        <strain evidence="1 2">BC1</strain>
    </source>
</reference>
<evidence type="ECO:0000313" key="1">
    <source>
        <dbReference type="EMBL" id="AGK99126.1"/>
    </source>
</evidence>
<dbReference type="Proteomes" id="UP000013523">
    <property type="component" value="Chromosome"/>
</dbReference>
<accession>R4KBQ4</accession>
<sequence>MYPFTPNSHDKLSKYLFNLISNSNESIKFINGIIDELLMFDKFNKNADFLKFIIYFNNGSFSSFKCEGYLKCLITSKFYTPSLINYLINEIDMCFNDFTQSFIYLDIIKINYKTTVNEDFEKLLKEIDNFTNILKVIADVISLYNFSY</sequence>
<dbReference type="HOGENOM" id="CLU_1755625_0_0_9"/>
<dbReference type="RefSeq" id="WP_015617397.1">
    <property type="nucleotide sequence ID" value="NC_021182.1"/>
</dbReference>
<dbReference type="eggNOG" id="ENOG503276K">
    <property type="taxonomic scope" value="Bacteria"/>
</dbReference>
<dbReference type="EMBL" id="CP003261">
    <property type="protein sequence ID" value="AGK99126.1"/>
    <property type="molecule type" value="Genomic_DNA"/>
</dbReference>
<name>R4KBQ4_CLOPA</name>
<gene>
    <name evidence="1" type="ORF">Clopa_4414</name>
</gene>
<dbReference type="PATRIC" id="fig|86416.3.peg.4420"/>
<keyword evidence="2" id="KW-1185">Reference proteome</keyword>
<dbReference type="AlphaFoldDB" id="R4KBQ4"/>
<proteinExistence type="predicted"/>